<feature type="compositionally biased region" description="Polar residues" evidence="1">
    <location>
        <begin position="53"/>
        <end position="62"/>
    </location>
</feature>
<dbReference type="VEuPathDB" id="FungiDB:BO71DRAFT_403400"/>
<feature type="compositionally biased region" description="Acidic residues" evidence="1">
    <location>
        <begin position="63"/>
        <end position="72"/>
    </location>
</feature>
<evidence type="ECO:0008006" key="4">
    <source>
        <dbReference type="Google" id="ProtNLM"/>
    </source>
</evidence>
<organism evidence="2 3">
    <name type="scientific">Aspergillus ellipticus CBS 707.79</name>
    <dbReference type="NCBI Taxonomy" id="1448320"/>
    <lineage>
        <taxon>Eukaryota</taxon>
        <taxon>Fungi</taxon>
        <taxon>Dikarya</taxon>
        <taxon>Ascomycota</taxon>
        <taxon>Pezizomycotina</taxon>
        <taxon>Eurotiomycetes</taxon>
        <taxon>Eurotiomycetidae</taxon>
        <taxon>Eurotiales</taxon>
        <taxon>Aspergillaceae</taxon>
        <taxon>Aspergillus</taxon>
        <taxon>Aspergillus subgen. Circumdati</taxon>
    </lineage>
</organism>
<dbReference type="AlphaFoldDB" id="A0A319ED86"/>
<name>A0A319ED86_9EURO</name>
<keyword evidence="3" id="KW-1185">Reference proteome</keyword>
<evidence type="ECO:0000256" key="1">
    <source>
        <dbReference type="SAM" id="MobiDB-lite"/>
    </source>
</evidence>
<protein>
    <recommendedName>
        <fullName evidence="4">BTB domain-containing protein</fullName>
    </recommendedName>
</protein>
<feature type="region of interest" description="Disordered" evidence="1">
    <location>
        <begin position="51"/>
        <end position="109"/>
    </location>
</feature>
<dbReference type="OrthoDB" id="5275938at2759"/>
<feature type="compositionally biased region" description="Low complexity" evidence="1">
    <location>
        <begin position="73"/>
        <end position="96"/>
    </location>
</feature>
<gene>
    <name evidence="2" type="ORF">BO71DRAFT_403400</name>
</gene>
<dbReference type="EMBL" id="KZ826052">
    <property type="protein sequence ID" value="PYH89032.1"/>
    <property type="molecule type" value="Genomic_DNA"/>
</dbReference>
<sequence length="380" mass="43076">MESHNMDSHDVTSRDMNAYGVIDPEGDIFLIVEERQGRVYTRLSEIFSDHQVRSTLPSPSTAEESETIDLDESSSLSRESSPDPSVSDLVSSTLLDGDSEQDAPDKKTKIRVSSKHLAFASPRFQDMLESSDGEFGRIERDLLPAGFDNLSAVLVLLNVIHGCARKVPRSLDPETLCMVAMLAEHYECLEAVEVYFENWVRNIEDRVPRVYTDDLSIWLYIAWTFKHQMLFKHVTRIAVRESTGPVPTLDLPIPKKLIEHIETLRQYRVTEILKSLFERLEYLLEHKNCCQDCDMMLVGSLVCQMKAQGLLPQPEDPFLGFSVECLLAKVGKMKETRCKDLIHPANGCPVLGCLMMPKTRVVLNRVDDELTGLELTWCVL</sequence>
<reference evidence="2 3" key="1">
    <citation type="submission" date="2018-02" db="EMBL/GenBank/DDBJ databases">
        <title>The genomes of Aspergillus section Nigri reveals drivers in fungal speciation.</title>
        <authorList>
            <consortium name="DOE Joint Genome Institute"/>
            <person name="Vesth T.C."/>
            <person name="Nybo J."/>
            <person name="Theobald S."/>
            <person name="Brandl J."/>
            <person name="Frisvad J.C."/>
            <person name="Nielsen K.F."/>
            <person name="Lyhne E.K."/>
            <person name="Kogle M.E."/>
            <person name="Kuo A."/>
            <person name="Riley R."/>
            <person name="Clum A."/>
            <person name="Nolan M."/>
            <person name="Lipzen A."/>
            <person name="Salamov A."/>
            <person name="Henrissat B."/>
            <person name="Wiebenga A."/>
            <person name="De vries R.P."/>
            <person name="Grigoriev I.V."/>
            <person name="Mortensen U.H."/>
            <person name="Andersen M.R."/>
            <person name="Baker S.E."/>
        </authorList>
    </citation>
    <scope>NUCLEOTIDE SEQUENCE [LARGE SCALE GENOMIC DNA]</scope>
    <source>
        <strain evidence="2 3">CBS 707.79</strain>
    </source>
</reference>
<dbReference type="Proteomes" id="UP000247810">
    <property type="component" value="Unassembled WGS sequence"/>
</dbReference>
<proteinExistence type="predicted"/>
<evidence type="ECO:0000313" key="2">
    <source>
        <dbReference type="EMBL" id="PYH89032.1"/>
    </source>
</evidence>
<accession>A0A319ED86</accession>
<dbReference type="STRING" id="1448320.A0A319ED86"/>
<evidence type="ECO:0000313" key="3">
    <source>
        <dbReference type="Proteomes" id="UP000247810"/>
    </source>
</evidence>